<keyword evidence="2" id="KW-0812">Transmembrane</keyword>
<sequence length="240" mass="25824">MNLLSSVRNQIIVAVILALALVMVYINFVSPLQNEKESKAKLLTQKKQELDALNKRATGGSALGAEEQVSLSKTRSRVPEVPDVEGLIRNVRMLEVITKMPLASYNFEIGKAADLVTPVASSTPQTSPAPASGSATATTATQPAAPSLAIPIKLNTTAKGDYAQIHRFLEELQTTNRLMQVDKLTFAVKSGAPVKLNALKREITVNVSLVSYYAPGLQKFFSAPLPVSYTKPSGKSNPLY</sequence>
<comment type="caution">
    <text evidence="3">The sequence shown here is derived from an EMBL/GenBank/DDBJ whole genome shotgun (WGS) entry which is preliminary data.</text>
</comment>
<evidence type="ECO:0000313" key="4">
    <source>
        <dbReference type="Proteomes" id="UP000093309"/>
    </source>
</evidence>
<reference evidence="4" key="1">
    <citation type="submission" date="2016-05" db="EMBL/GenBank/DDBJ databases">
        <title>Paenibacillus oryzae. sp. nov., isolated from the rice root.</title>
        <authorList>
            <person name="Zhang J."/>
            <person name="Zhang X."/>
        </authorList>
    </citation>
    <scope>NUCLEOTIDE SEQUENCE [LARGE SCALE GENOMIC DNA]</scope>
    <source>
        <strain evidence="4">KCTC13222</strain>
    </source>
</reference>
<feature type="transmembrane region" description="Helical" evidence="2">
    <location>
        <begin position="12"/>
        <end position="32"/>
    </location>
</feature>
<keyword evidence="2" id="KW-0472">Membrane</keyword>
<dbReference type="InterPro" id="IPR014717">
    <property type="entry name" value="Transl_elong_EF1B/ribsomal_bS6"/>
</dbReference>
<dbReference type="STRING" id="512399.A8709_25210"/>
<dbReference type="Proteomes" id="UP000093309">
    <property type="component" value="Unassembled WGS sequence"/>
</dbReference>
<dbReference type="Gene3D" id="3.30.70.60">
    <property type="match status" value="1"/>
</dbReference>
<evidence type="ECO:0000256" key="1">
    <source>
        <dbReference type="SAM" id="MobiDB-lite"/>
    </source>
</evidence>
<evidence type="ECO:0000256" key="2">
    <source>
        <dbReference type="SAM" id="Phobius"/>
    </source>
</evidence>
<accession>A0A1C1A0S6</accession>
<protein>
    <recommendedName>
        <fullName evidence="5">Pilus assembly protein PilO</fullName>
    </recommendedName>
</protein>
<dbReference type="RefSeq" id="WP_065853000.1">
    <property type="nucleotide sequence ID" value="NZ_LYPC01000020.1"/>
</dbReference>
<dbReference type="EMBL" id="LYPC01000020">
    <property type="protein sequence ID" value="OCT14147.1"/>
    <property type="molecule type" value="Genomic_DNA"/>
</dbReference>
<feature type="region of interest" description="Disordered" evidence="1">
    <location>
        <begin position="119"/>
        <end position="142"/>
    </location>
</feature>
<name>A0A1C1A0S6_9BACL</name>
<dbReference type="OrthoDB" id="2597127at2"/>
<gene>
    <name evidence="3" type="ORF">A8709_25210</name>
</gene>
<organism evidence="3 4">
    <name type="scientific">Paenibacillus pectinilyticus</name>
    <dbReference type="NCBI Taxonomy" id="512399"/>
    <lineage>
        <taxon>Bacteria</taxon>
        <taxon>Bacillati</taxon>
        <taxon>Bacillota</taxon>
        <taxon>Bacilli</taxon>
        <taxon>Bacillales</taxon>
        <taxon>Paenibacillaceae</taxon>
        <taxon>Paenibacillus</taxon>
    </lineage>
</organism>
<evidence type="ECO:0008006" key="5">
    <source>
        <dbReference type="Google" id="ProtNLM"/>
    </source>
</evidence>
<keyword evidence="4" id="KW-1185">Reference proteome</keyword>
<proteinExistence type="predicted"/>
<keyword evidence="2" id="KW-1133">Transmembrane helix</keyword>
<evidence type="ECO:0000313" key="3">
    <source>
        <dbReference type="EMBL" id="OCT14147.1"/>
    </source>
</evidence>
<dbReference type="AlphaFoldDB" id="A0A1C1A0S6"/>